<evidence type="ECO:0000313" key="1">
    <source>
        <dbReference type="EMBL" id="CAH3016320.1"/>
    </source>
</evidence>
<sequence>MDKITQEKYNKSRERSDRISALMGQYMLKGYRMLGSTCEVCGNVLLKYRDQEDYCVACKEVDAPAAPVSRPVGSASASHPQQHSELISVVKSPTSQNAVHTAVHAVNEKMLWASQALSSAHSTGECQQLCELLKTCAETLRALREIQQ</sequence>
<evidence type="ECO:0008006" key="3">
    <source>
        <dbReference type="Google" id="ProtNLM"/>
    </source>
</evidence>
<comment type="caution">
    <text evidence="1">The sequence shown here is derived from an EMBL/GenBank/DDBJ whole genome shotgun (WGS) entry which is preliminary data.</text>
</comment>
<proteinExistence type="predicted"/>
<dbReference type="EMBL" id="CALNXI010000039">
    <property type="protein sequence ID" value="CAH3016320.1"/>
    <property type="molecule type" value="Genomic_DNA"/>
</dbReference>
<organism evidence="1 2">
    <name type="scientific">Porites evermanni</name>
    <dbReference type="NCBI Taxonomy" id="104178"/>
    <lineage>
        <taxon>Eukaryota</taxon>
        <taxon>Metazoa</taxon>
        <taxon>Cnidaria</taxon>
        <taxon>Anthozoa</taxon>
        <taxon>Hexacorallia</taxon>
        <taxon>Scleractinia</taxon>
        <taxon>Fungiina</taxon>
        <taxon>Poritidae</taxon>
        <taxon>Porites</taxon>
    </lineage>
</organism>
<dbReference type="InterPro" id="IPR051888">
    <property type="entry name" value="UPF0148_domain"/>
</dbReference>
<reference evidence="1 2" key="1">
    <citation type="submission" date="2022-05" db="EMBL/GenBank/DDBJ databases">
        <authorList>
            <consortium name="Genoscope - CEA"/>
            <person name="William W."/>
        </authorList>
    </citation>
    <scope>NUCLEOTIDE SEQUENCE [LARGE SCALE GENOMIC DNA]</scope>
</reference>
<dbReference type="PANTHER" id="PTHR16537">
    <property type="entry name" value="SJOEGREN SYNDROME/SCLERODERMA AUTOANTIGEN 1"/>
    <property type="match status" value="1"/>
</dbReference>
<dbReference type="PANTHER" id="PTHR16537:SF1">
    <property type="entry name" value="PROTEIN ZNRD2"/>
    <property type="match status" value="1"/>
</dbReference>
<dbReference type="Proteomes" id="UP001159427">
    <property type="component" value="Unassembled WGS sequence"/>
</dbReference>
<dbReference type="InterPro" id="IPR009563">
    <property type="entry name" value="SSSCA1"/>
</dbReference>
<accession>A0ABN8LK83</accession>
<gene>
    <name evidence="1" type="ORF">PEVE_00028131</name>
</gene>
<keyword evidence="2" id="KW-1185">Reference proteome</keyword>
<name>A0ABN8LK83_9CNID</name>
<protein>
    <recommendedName>
        <fullName evidence="3">Sjoegren syndrome/scleroderma autoantigen 1</fullName>
    </recommendedName>
</protein>
<evidence type="ECO:0000313" key="2">
    <source>
        <dbReference type="Proteomes" id="UP001159427"/>
    </source>
</evidence>
<dbReference type="Pfam" id="PF06677">
    <property type="entry name" value="Auto_anti-p27"/>
    <property type="match status" value="1"/>
</dbReference>